<comment type="caution">
    <text evidence="1">The sequence shown here is derived from an EMBL/GenBank/DDBJ whole genome shotgun (WGS) entry which is preliminary data.</text>
</comment>
<keyword evidence="2" id="KW-1185">Reference proteome</keyword>
<evidence type="ECO:0000313" key="1">
    <source>
        <dbReference type="EMBL" id="PRQ03492.1"/>
    </source>
</evidence>
<name>A0A2S9YEN9_9BACT</name>
<dbReference type="Proteomes" id="UP000237968">
    <property type="component" value="Unassembled WGS sequence"/>
</dbReference>
<dbReference type="AlphaFoldDB" id="A0A2S9YEN9"/>
<protein>
    <submittedName>
        <fullName evidence="1">Uncharacterized protein</fullName>
    </submittedName>
</protein>
<reference evidence="1 2" key="1">
    <citation type="submission" date="2018-03" db="EMBL/GenBank/DDBJ databases">
        <title>Draft Genome Sequences of the Obligatory Marine Myxobacteria Enhygromyxa salina SWB005.</title>
        <authorList>
            <person name="Poehlein A."/>
            <person name="Moghaddam J.A."/>
            <person name="Harms H."/>
            <person name="Alanjari M."/>
            <person name="Koenig G.M."/>
            <person name="Daniel R."/>
            <person name="Schaeberle T.F."/>
        </authorList>
    </citation>
    <scope>NUCLEOTIDE SEQUENCE [LARGE SCALE GENOMIC DNA]</scope>
    <source>
        <strain evidence="1 2">SWB005</strain>
    </source>
</reference>
<proteinExistence type="predicted"/>
<organism evidence="1 2">
    <name type="scientific">Enhygromyxa salina</name>
    <dbReference type="NCBI Taxonomy" id="215803"/>
    <lineage>
        <taxon>Bacteria</taxon>
        <taxon>Pseudomonadati</taxon>
        <taxon>Myxococcota</taxon>
        <taxon>Polyangia</taxon>
        <taxon>Nannocystales</taxon>
        <taxon>Nannocystaceae</taxon>
        <taxon>Enhygromyxa</taxon>
    </lineage>
</organism>
<gene>
    <name evidence="1" type="ORF">ENSA5_15220</name>
</gene>
<accession>A0A2S9YEN9</accession>
<sequence>MFRALEQRLAELRAINDVMAGIEVDRAEILLHADLERHELVDRWLEWADAYVQHRLSRKNPKDEGNPLLTYLRIYDELLPWFDELAYGKPEDRRIDTVHRHILGSVVEYIPWRLYPGATCGAIRPLPRHRTPHRTKQRNDHCRHTDEACSWARYPAEYTLRQIGARAIFAAP</sequence>
<dbReference type="EMBL" id="PVNK01000081">
    <property type="protein sequence ID" value="PRQ03492.1"/>
    <property type="molecule type" value="Genomic_DNA"/>
</dbReference>
<evidence type="ECO:0000313" key="2">
    <source>
        <dbReference type="Proteomes" id="UP000237968"/>
    </source>
</evidence>